<proteinExistence type="predicted"/>
<evidence type="ECO:0000313" key="2">
    <source>
        <dbReference type="EMBL" id="NGM20711.1"/>
    </source>
</evidence>
<dbReference type="InterPro" id="IPR001387">
    <property type="entry name" value="Cro/C1-type_HTH"/>
</dbReference>
<gene>
    <name evidence="2" type="ORF">G3576_11865</name>
</gene>
<organism evidence="2 3">
    <name type="scientific">Falsiroseomonas algicola</name>
    <dbReference type="NCBI Taxonomy" id="2716930"/>
    <lineage>
        <taxon>Bacteria</taxon>
        <taxon>Pseudomonadati</taxon>
        <taxon>Pseudomonadota</taxon>
        <taxon>Alphaproteobacteria</taxon>
        <taxon>Acetobacterales</taxon>
        <taxon>Roseomonadaceae</taxon>
        <taxon>Falsiroseomonas</taxon>
    </lineage>
</organism>
<sequence>MRTKPSEAGKRIDDIERRVGRNLRRLRMERAVSQAALADHLGVVHQVVGRFELGVVRVAAGYLPGIAAALGIAVDDLFADDQDAHPITVTAQRLAPFMRDVMVIAGDEQLDALNAVAKALAEASGALGAALHQVAELSAAAGNLPPKA</sequence>
<dbReference type="Pfam" id="PF13560">
    <property type="entry name" value="HTH_31"/>
    <property type="match status" value="1"/>
</dbReference>
<dbReference type="GO" id="GO:0003677">
    <property type="term" value="F:DNA binding"/>
    <property type="evidence" value="ECO:0007669"/>
    <property type="project" value="InterPro"/>
</dbReference>
<evidence type="ECO:0000313" key="3">
    <source>
        <dbReference type="Proteomes" id="UP000475385"/>
    </source>
</evidence>
<protein>
    <submittedName>
        <fullName evidence="2">Helix-turn-helix transcriptional regulator</fullName>
    </submittedName>
</protein>
<comment type="caution">
    <text evidence="2">The sequence shown here is derived from an EMBL/GenBank/DDBJ whole genome shotgun (WGS) entry which is preliminary data.</text>
</comment>
<dbReference type="PROSITE" id="PS50943">
    <property type="entry name" value="HTH_CROC1"/>
    <property type="match status" value="1"/>
</dbReference>
<dbReference type="EMBL" id="JAAIKB010000004">
    <property type="protein sequence ID" value="NGM20711.1"/>
    <property type="molecule type" value="Genomic_DNA"/>
</dbReference>
<dbReference type="AlphaFoldDB" id="A0A6M1LK90"/>
<dbReference type="SUPFAM" id="SSF47413">
    <property type="entry name" value="lambda repressor-like DNA-binding domains"/>
    <property type="match status" value="1"/>
</dbReference>
<dbReference type="InterPro" id="IPR010982">
    <property type="entry name" value="Lambda_DNA-bd_dom_sf"/>
</dbReference>
<dbReference type="CDD" id="cd00093">
    <property type="entry name" value="HTH_XRE"/>
    <property type="match status" value="1"/>
</dbReference>
<dbReference type="RefSeq" id="WP_164694617.1">
    <property type="nucleotide sequence ID" value="NZ_JAAIKB010000004.1"/>
</dbReference>
<keyword evidence="3" id="KW-1185">Reference proteome</keyword>
<reference evidence="2 3" key="1">
    <citation type="submission" date="2020-02" db="EMBL/GenBank/DDBJ databases">
        <authorList>
            <person name="Kim H.M."/>
            <person name="Jeon C.O."/>
        </authorList>
    </citation>
    <scope>NUCLEOTIDE SEQUENCE [LARGE SCALE GENOMIC DNA]</scope>
    <source>
        <strain evidence="2 3">PeD5</strain>
    </source>
</reference>
<reference evidence="2 3" key="2">
    <citation type="submission" date="2020-03" db="EMBL/GenBank/DDBJ databases">
        <title>Roseomonas stagni sp. nov., isolated from pond water in Japan.</title>
        <authorList>
            <person name="Furuhata K."/>
            <person name="Miyamoto H."/>
            <person name="Goto K."/>
        </authorList>
    </citation>
    <scope>NUCLEOTIDE SEQUENCE [LARGE SCALE GENOMIC DNA]</scope>
    <source>
        <strain evidence="2 3">PeD5</strain>
    </source>
</reference>
<dbReference type="Gene3D" id="1.10.260.40">
    <property type="entry name" value="lambda repressor-like DNA-binding domains"/>
    <property type="match status" value="1"/>
</dbReference>
<dbReference type="Proteomes" id="UP000475385">
    <property type="component" value="Unassembled WGS sequence"/>
</dbReference>
<accession>A0A6M1LK90</accession>
<name>A0A6M1LK90_9PROT</name>
<evidence type="ECO:0000259" key="1">
    <source>
        <dbReference type="PROSITE" id="PS50943"/>
    </source>
</evidence>
<dbReference type="SMART" id="SM00530">
    <property type="entry name" value="HTH_XRE"/>
    <property type="match status" value="1"/>
</dbReference>
<feature type="domain" description="HTH cro/C1-type" evidence="1">
    <location>
        <begin position="23"/>
        <end position="77"/>
    </location>
</feature>